<keyword evidence="2" id="KW-1185">Reference proteome</keyword>
<dbReference type="EMBL" id="VCDI01000010">
    <property type="protein sequence ID" value="TLU70894.1"/>
    <property type="molecule type" value="Genomic_DNA"/>
</dbReference>
<comment type="caution">
    <text evidence="1">The sequence shown here is derived from an EMBL/GenBank/DDBJ whole genome shotgun (WGS) entry which is preliminary data.</text>
</comment>
<accession>A0A5R9IZL6</accession>
<dbReference type="Proteomes" id="UP000305654">
    <property type="component" value="Unassembled WGS sequence"/>
</dbReference>
<name>A0A5R9IZL6_9PROT</name>
<dbReference type="Pfam" id="PF21983">
    <property type="entry name" value="NikA-like"/>
    <property type="match status" value="1"/>
</dbReference>
<organism evidence="1 2">
    <name type="scientific">Lichenicoccus roseus</name>
    <dbReference type="NCBI Taxonomy" id="2683649"/>
    <lineage>
        <taxon>Bacteria</taxon>
        <taxon>Pseudomonadati</taxon>
        <taxon>Pseudomonadota</taxon>
        <taxon>Alphaproteobacteria</taxon>
        <taxon>Acetobacterales</taxon>
        <taxon>Acetobacteraceae</taxon>
        <taxon>Lichenicoccus</taxon>
    </lineage>
</organism>
<protein>
    <submittedName>
        <fullName evidence="1">Uncharacterized protein</fullName>
    </submittedName>
</protein>
<evidence type="ECO:0000313" key="1">
    <source>
        <dbReference type="EMBL" id="TLU70894.1"/>
    </source>
</evidence>
<dbReference type="InterPro" id="IPR053842">
    <property type="entry name" value="NikA-like"/>
</dbReference>
<dbReference type="RefSeq" id="WP_138327835.1">
    <property type="nucleotide sequence ID" value="NZ_VCDI01000010.1"/>
</dbReference>
<proteinExistence type="predicted"/>
<evidence type="ECO:0000313" key="2">
    <source>
        <dbReference type="Proteomes" id="UP000305654"/>
    </source>
</evidence>
<gene>
    <name evidence="1" type="ORF">FE263_20145</name>
</gene>
<sequence>MYNSAPDPRGERPILLRLTASEHARIAAAAKRHGQPVATFLRNVGTNIRPETVLDAEVSATLKAAQQRAYARRAALYEDA</sequence>
<reference evidence="1 2" key="1">
    <citation type="submission" date="2019-05" db="EMBL/GenBank/DDBJ databases">
        <authorList>
            <person name="Pankratov T."/>
            <person name="Grouzdev D."/>
        </authorList>
    </citation>
    <scope>NUCLEOTIDE SEQUENCE [LARGE SCALE GENOMIC DNA]</scope>
    <source>
        <strain evidence="1 2">KEBCLARHB70R</strain>
    </source>
</reference>
<dbReference type="AlphaFoldDB" id="A0A5R9IZL6"/>